<dbReference type="InterPro" id="IPR050860">
    <property type="entry name" value="FeoB_GTPase"/>
</dbReference>
<evidence type="ECO:0000259" key="3">
    <source>
        <dbReference type="PROSITE" id="PS51711"/>
    </source>
</evidence>
<feature type="transmembrane region" description="Helical" evidence="2">
    <location>
        <begin position="416"/>
        <end position="435"/>
    </location>
</feature>
<organism evidence="4 5">
    <name type="scientific">Pseudoclavibacter albus</name>
    <dbReference type="NCBI Taxonomy" id="272241"/>
    <lineage>
        <taxon>Bacteria</taxon>
        <taxon>Bacillati</taxon>
        <taxon>Actinomycetota</taxon>
        <taxon>Actinomycetes</taxon>
        <taxon>Micrococcales</taxon>
        <taxon>Microbacteriaceae</taxon>
        <taxon>Pseudoclavibacter</taxon>
    </lineage>
</organism>
<dbReference type="PRINTS" id="PR00326">
    <property type="entry name" value="GTP1OBG"/>
</dbReference>
<proteinExistence type="predicted"/>
<feature type="transmembrane region" description="Helical" evidence="2">
    <location>
        <begin position="241"/>
        <end position="263"/>
    </location>
</feature>
<dbReference type="Gene3D" id="3.40.50.300">
    <property type="entry name" value="P-loop containing nucleotide triphosphate hydrolases"/>
    <property type="match status" value="1"/>
</dbReference>
<dbReference type="Pfam" id="PF07670">
    <property type="entry name" value="Gate"/>
    <property type="match status" value="2"/>
</dbReference>
<dbReference type="Pfam" id="PF07664">
    <property type="entry name" value="FeoB_C"/>
    <property type="match status" value="1"/>
</dbReference>
<dbReference type="PROSITE" id="PS51711">
    <property type="entry name" value="G_FEOB"/>
    <property type="match status" value="1"/>
</dbReference>
<feature type="region of interest" description="Disordered" evidence="1">
    <location>
        <begin position="1"/>
        <end position="21"/>
    </location>
</feature>
<feature type="transmembrane region" description="Helical" evidence="2">
    <location>
        <begin position="636"/>
        <end position="659"/>
    </location>
</feature>
<dbReference type="SUPFAM" id="SSF52540">
    <property type="entry name" value="P-loop containing nucleoside triphosphate hydrolases"/>
    <property type="match status" value="1"/>
</dbReference>
<protein>
    <submittedName>
        <fullName evidence="4">Ferrous iron transporter B</fullName>
    </submittedName>
</protein>
<feature type="transmembrane region" description="Helical" evidence="2">
    <location>
        <begin position="346"/>
        <end position="363"/>
    </location>
</feature>
<sequence>MSILDPSCHPSNAPNQGHTASATASADGTIALIGAPNCGKTSLFNHLTGLRAKTGNYPGVTVTRSVGTLNVAGKRFLVEDLPGSYSLTPMSPDEQVVTDVLDGRIEGVDRPDALLVVADATTLRRSLVLLAEVLRRHEPTALVLTMTDELRRRGGSLDAAALSRALGIPVITVIANRGIGVPELRRLITEWERWSEPPLDPPSDASELSGWTESILQAAGYSSPAPDPHTERIDSVLLHPLWGTIVFFATMFVFFQALFTWAAPVQDLIETGFSTLSGAARDAIPDPTWGGLVADGIIGGVGAVLVFLPQILLMYLLLAVLDSVGYMARAAFLMDRIMSGAGLEGRAFVAVLSSFACAIPGIMATRTIPSSRDRIATMLGVPLATCSARLPVYLLLVGMLVPEDAWFGPVSGRGLVMFGMYLLGGISALVAAWAVKKITDRSGHVLPFYMELPPYRFPTSRSVGIAMWEPTKAFVRKAGTIVLVATIAIWALTNLPVPSSAQLAEAGVDASDEAAVAQYTIEHSPAAAIGKAMEPVFAPLGFDWRVNIAIVGSLAAREVAVSTLGQIASAGDPEDESSVAEQLQTWAYTDGPRAGEPVFTAATVTAMLLFFAFALQCMSTVAVMRRESGGWKWPGIAFTYMLVLGWTAGFLGHTVVTWMSGGGR</sequence>
<accession>A0ABT2HUU4</accession>
<dbReference type="PANTHER" id="PTHR43185:SF1">
    <property type="entry name" value="FE(2+) TRANSPORTER FEOB"/>
    <property type="match status" value="1"/>
</dbReference>
<comment type="caution">
    <text evidence="4">The sequence shown here is derived from an EMBL/GenBank/DDBJ whole genome shotgun (WGS) entry which is preliminary data.</text>
</comment>
<gene>
    <name evidence="4" type="ORF">M3D15_01845</name>
</gene>
<dbReference type="InterPro" id="IPR011640">
    <property type="entry name" value="Fe2_transport_prot_B_C"/>
</dbReference>
<dbReference type="CDD" id="cd01879">
    <property type="entry name" value="FeoB"/>
    <property type="match status" value="1"/>
</dbReference>
<keyword evidence="2" id="KW-1133">Transmembrane helix</keyword>
<evidence type="ECO:0000256" key="2">
    <source>
        <dbReference type="SAM" id="Phobius"/>
    </source>
</evidence>
<dbReference type="RefSeq" id="WP_260103744.1">
    <property type="nucleotide sequence ID" value="NZ_JAFDPW010000004.1"/>
</dbReference>
<feature type="compositionally biased region" description="Polar residues" evidence="1">
    <location>
        <begin position="9"/>
        <end position="21"/>
    </location>
</feature>
<feature type="transmembrane region" description="Helical" evidence="2">
    <location>
        <begin position="315"/>
        <end position="334"/>
    </location>
</feature>
<keyword evidence="5" id="KW-1185">Reference proteome</keyword>
<dbReference type="InterPro" id="IPR011642">
    <property type="entry name" value="Gate_dom"/>
</dbReference>
<dbReference type="InterPro" id="IPR027417">
    <property type="entry name" value="P-loop_NTPase"/>
</dbReference>
<dbReference type="InterPro" id="IPR006073">
    <property type="entry name" value="GTP-bd"/>
</dbReference>
<dbReference type="PANTHER" id="PTHR43185">
    <property type="entry name" value="FERROUS IRON TRANSPORT PROTEIN B"/>
    <property type="match status" value="1"/>
</dbReference>
<feature type="domain" description="FeoB-type G" evidence="3">
    <location>
        <begin position="27"/>
        <end position="194"/>
    </location>
</feature>
<keyword evidence="2" id="KW-0812">Transmembrane</keyword>
<feature type="transmembrane region" description="Helical" evidence="2">
    <location>
        <begin position="375"/>
        <end position="396"/>
    </location>
</feature>
<feature type="transmembrane region" description="Helical" evidence="2">
    <location>
        <begin position="474"/>
        <end position="493"/>
    </location>
</feature>
<dbReference type="Pfam" id="PF02421">
    <property type="entry name" value="FeoB_N"/>
    <property type="match status" value="1"/>
</dbReference>
<feature type="transmembrane region" description="Helical" evidence="2">
    <location>
        <begin position="289"/>
        <end position="308"/>
    </location>
</feature>
<reference evidence="4 5" key="1">
    <citation type="submission" date="2022-04" db="EMBL/GenBank/DDBJ databases">
        <title>Human microbiome associated bacterial genomes.</title>
        <authorList>
            <person name="Sandstrom S."/>
            <person name="Salamzade R."/>
            <person name="Kalan L.R."/>
        </authorList>
    </citation>
    <scope>NUCLEOTIDE SEQUENCE [LARGE SCALE GENOMIC DNA]</scope>
    <source>
        <strain evidence="5">p3-SID1799</strain>
    </source>
</reference>
<dbReference type="InterPro" id="IPR030389">
    <property type="entry name" value="G_FEOB_dom"/>
</dbReference>
<feature type="transmembrane region" description="Helical" evidence="2">
    <location>
        <begin position="598"/>
        <end position="624"/>
    </location>
</feature>
<evidence type="ECO:0000256" key="1">
    <source>
        <dbReference type="SAM" id="MobiDB-lite"/>
    </source>
</evidence>
<dbReference type="Proteomes" id="UP001525379">
    <property type="component" value="Unassembled WGS sequence"/>
</dbReference>
<keyword evidence="2" id="KW-0472">Membrane</keyword>
<evidence type="ECO:0000313" key="4">
    <source>
        <dbReference type="EMBL" id="MCT2042087.1"/>
    </source>
</evidence>
<name>A0ABT2HUU4_9MICO</name>
<evidence type="ECO:0000313" key="5">
    <source>
        <dbReference type="Proteomes" id="UP001525379"/>
    </source>
</evidence>
<dbReference type="EMBL" id="JALXSQ010000004">
    <property type="protein sequence ID" value="MCT2042087.1"/>
    <property type="molecule type" value="Genomic_DNA"/>
</dbReference>